<comment type="similarity">
    <text evidence="5">Belongs to the NAGSA dehydrogenase family. Type 1 subfamily.</text>
</comment>
<evidence type="ECO:0000256" key="5">
    <source>
        <dbReference type="HAMAP-Rule" id="MF_00150"/>
    </source>
</evidence>
<keyword evidence="3 5" id="KW-0521">NADP</keyword>
<protein>
    <recommendedName>
        <fullName evidence="5">N-acetyl-gamma-glutamyl-phosphate reductase</fullName>
        <shortName evidence="5">AGPR</shortName>
        <ecNumber evidence="5">1.2.1.38</ecNumber>
    </recommendedName>
    <alternativeName>
        <fullName evidence="5">N-acetyl-glutamate semialdehyde dehydrogenase</fullName>
        <shortName evidence="5">NAGSA dehydrogenase</shortName>
    </alternativeName>
</protein>
<dbReference type="NCBIfam" id="TIGR01850">
    <property type="entry name" value="argC"/>
    <property type="match status" value="1"/>
</dbReference>
<evidence type="ECO:0000256" key="1">
    <source>
        <dbReference type="ARBA" id="ARBA00022571"/>
    </source>
</evidence>
<evidence type="ECO:0000259" key="7">
    <source>
        <dbReference type="SMART" id="SM00859"/>
    </source>
</evidence>
<dbReference type="AlphaFoldDB" id="U2P8Y7"/>
<reference evidence="8 9" key="1">
    <citation type="submission" date="2013-08" db="EMBL/GenBank/DDBJ databases">
        <authorList>
            <person name="Durkin A.S."/>
            <person name="Haft D.R."/>
            <person name="McCorrison J."/>
            <person name="Torralba M."/>
            <person name="Gillis M."/>
            <person name="Haft D.H."/>
            <person name="Methe B."/>
            <person name="Sutton G."/>
            <person name="Nelson K.E."/>
        </authorList>
    </citation>
    <scope>NUCLEOTIDE SEQUENCE [LARGE SCALE GENOMIC DNA]</scope>
    <source>
        <strain evidence="8 9">F0067</strain>
    </source>
</reference>
<dbReference type="SMART" id="SM00859">
    <property type="entry name" value="Semialdhyde_dh"/>
    <property type="match status" value="1"/>
</dbReference>
<dbReference type="RefSeq" id="WP_021588672.1">
    <property type="nucleotide sequence ID" value="NZ_AWEY01000007.1"/>
</dbReference>
<dbReference type="Gene3D" id="3.40.50.720">
    <property type="entry name" value="NAD(P)-binding Rossmann-like Domain"/>
    <property type="match status" value="1"/>
</dbReference>
<dbReference type="EMBL" id="AWEY01000007">
    <property type="protein sequence ID" value="ERK40174.1"/>
    <property type="molecule type" value="Genomic_DNA"/>
</dbReference>
<evidence type="ECO:0000256" key="2">
    <source>
        <dbReference type="ARBA" id="ARBA00022605"/>
    </source>
</evidence>
<feature type="active site" evidence="5 6">
    <location>
        <position position="129"/>
    </location>
</feature>
<dbReference type="PROSITE" id="PS01224">
    <property type="entry name" value="ARGC"/>
    <property type="match status" value="1"/>
</dbReference>
<dbReference type="EC" id="1.2.1.38" evidence="5"/>
<feature type="domain" description="Semialdehyde dehydrogenase NAD-binding" evidence="7">
    <location>
        <begin position="3"/>
        <end position="121"/>
    </location>
</feature>
<dbReference type="InterPro" id="IPR000534">
    <property type="entry name" value="Semialdehyde_DH_NAD-bd"/>
</dbReference>
<dbReference type="CDD" id="cd17895">
    <property type="entry name" value="AGPR_1_N"/>
    <property type="match status" value="1"/>
</dbReference>
<proteinExistence type="inferred from homology"/>
<evidence type="ECO:0000313" key="9">
    <source>
        <dbReference type="Proteomes" id="UP000016648"/>
    </source>
</evidence>
<keyword evidence="5" id="KW-0963">Cytoplasm</keyword>
<dbReference type="Proteomes" id="UP000016648">
    <property type="component" value="Unassembled WGS sequence"/>
</dbReference>
<dbReference type="SUPFAM" id="SSF55347">
    <property type="entry name" value="Glyceraldehyde-3-phosphate dehydrogenase-like, C-terminal domain"/>
    <property type="match status" value="1"/>
</dbReference>
<dbReference type="GO" id="GO:0070401">
    <property type="term" value="F:NADP+ binding"/>
    <property type="evidence" value="ECO:0007669"/>
    <property type="project" value="InterPro"/>
</dbReference>
<evidence type="ECO:0000256" key="4">
    <source>
        <dbReference type="ARBA" id="ARBA00023002"/>
    </source>
</evidence>
<dbReference type="UniPathway" id="UPA00068">
    <property type="reaction ID" value="UER00108"/>
</dbReference>
<dbReference type="GO" id="GO:0003942">
    <property type="term" value="F:N-acetyl-gamma-glutamyl-phosphate reductase activity"/>
    <property type="evidence" value="ECO:0007669"/>
    <property type="project" value="UniProtKB-UniRule"/>
</dbReference>
<dbReference type="InterPro" id="IPR023013">
    <property type="entry name" value="AGPR_AS"/>
</dbReference>
<dbReference type="HAMAP" id="MF_00150">
    <property type="entry name" value="ArgC_type1"/>
    <property type="match status" value="1"/>
</dbReference>
<comment type="pathway">
    <text evidence="5">Amino-acid biosynthesis; L-arginine biosynthesis; N(2)-acetyl-L-ornithine from L-glutamate: step 3/4.</text>
</comment>
<comment type="subcellular location">
    <subcellularLocation>
        <location evidence="5">Cytoplasm</location>
    </subcellularLocation>
</comment>
<dbReference type="Pfam" id="PF22698">
    <property type="entry name" value="Semialdhyde_dhC_1"/>
    <property type="match status" value="1"/>
</dbReference>
<dbReference type="Pfam" id="PF01118">
    <property type="entry name" value="Semialdhyde_dh"/>
    <property type="match status" value="1"/>
</dbReference>
<organism evidence="8 9">
    <name type="scientific">Segatella baroniae F0067</name>
    <dbReference type="NCBI Taxonomy" id="1115809"/>
    <lineage>
        <taxon>Bacteria</taxon>
        <taxon>Pseudomonadati</taxon>
        <taxon>Bacteroidota</taxon>
        <taxon>Bacteroidia</taxon>
        <taxon>Bacteroidales</taxon>
        <taxon>Prevotellaceae</taxon>
        <taxon>Segatella</taxon>
    </lineage>
</organism>
<dbReference type="CDD" id="cd23934">
    <property type="entry name" value="AGPR_1_C"/>
    <property type="match status" value="1"/>
</dbReference>
<dbReference type="Gene3D" id="3.30.360.10">
    <property type="entry name" value="Dihydrodipicolinate Reductase, domain 2"/>
    <property type="match status" value="1"/>
</dbReference>
<evidence type="ECO:0000256" key="6">
    <source>
        <dbReference type="PROSITE-ProRule" id="PRU10010"/>
    </source>
</evidence>
<evidence type="ECO:0000313" key="8">
    <source>
        <dbReference type="EMBL" id="ERK40174.1"/>
    </source>
</evidence>
<dbReference type="InterPro" id="IPR000706">
    <property type="entry name" value="AGPR_type-1"/>
</dbReference>
<dbReference type="GO" id="GO:0005737">
    <property type="term" value="C:cytoplasm"/>
    <property type="evidence" value="ECO:0007669"/>
    <property type="project" value="UniProtKB-SubCell"/>
</dbReference>
<dbReference type="SUPFAM" id="SSF51735">
    <property type="entry name" value="NAD(P)-binding Rossmann-fold domains"/>
    <property type="match status" value="1"/>
</dbReference>
<dbReference type="InterPro" id="IPR050085">
    <property type="entry name" value="AGPR"/>
</dbReference>
<dbReference type="PANTHER" id="PTHR32338">
    <property type="entry name" value="N-ACETYL-GAMMA-GLUTAMYL-PHOSPHATE REDUCTASE, CHLOROPLASTIC-RELATED-RELATED"/>
    <property type="match status" value="1"/>
</dbReference>
<dbReference type="PANTHER" id="PTHR32338:SF10">
    <property type="entry name" value="N-ACETYL-GAMMA-GLUTAMYL-PHOSPHATE REDUCTASE, CHLOROPLASTIC-RELATED"/>
    <property type="match status" value="1"/>
</dbReference>
<keyword evidence="1 5" id="KW-0055">Arginine biosynthesis</keyword>
<keyword evidence="2 5" id="KW-0028">Amino-acid biosynthesis</keyword>
<keyword evidence="4 5" id="KW-0560">Oxidoreductase</keyword>
<dbReference type="GO" id="GO:0051287">
    <property type="term" value="F:NAD binding"/>
    <property type="evidence" value="ECO:0007669"/>
    <property type="project" value="InterPro"/>
</dbReference>
<sequence>MIKVGILGAAGYTGGELTRLLLNHPEAEIVFANSESNAGNRVSDVHENLYGETDLTFTADMPFERVDVVFFCFGHGKSKRFMEEHKIPANVRVIDLAQDFRLAPEAVYGLPELHKADIAKARFVANPGCFATCIQLGLLPLAKAGLLKHDVSVNAITGSTGAGQKPGNTTHFSWRNDNISVYKVFSHQHLAEIRHSLAELQGSLDASIDFIPYRGDFTRGIFCTEVVRFDGDEGASSNPTAGQLASLYEDFYREAAFTYYIYKAPDLKQVVNTNKALVHLEKFGNKAVVTCVIDNLLKGAAGQAVQNMNIMFGRDETMGLKTKGIAF</sequence>
<dbReference type="InterPro" id="IPR036291">
    <property type="entry name" value="NAD(P)-bd_dom_sf"/>
</dbReference>
<keyword evidence="9" id="KW-1185">Reference proteome</keyword>
<gene>
    <name evidence="5 8" type="primary">argC</name>
    <name evidence="8" type="ORF">HMPREF9135_0548</name>
</gene>
<dbReference type="GO" id="GO:0006526">
    <property type="term" value="P:L-arginine biosynthetic process"/>
    <property type="evidence" value="ECO:0007669"/>
    <property type="project" value="UniProtKB-UniRule"/>
</dbReference>
<dbReference type="PATRIC" id="fig|1115809.3.peg.367"/>
<dbReference type="InterPro" id="IPR058924">
    <property type="entry name" value="AGPR_dimerisation_dom"/>
</dbReference>
<name>U2P8Y7_9BACT</name>
<evidence type="ECO:0000256" key="3">
    <source>
        <dbReference type="ARBA" id="ARBA00022857"/>
    </source>
</evidence>
<comment type="function">
    <text evidence="5">Catalyzes the NADPH-dependent reduction of N-acetyl-5-glutamyl phosphate to yield N-acetyl-L-glutamate 5-semialdehyde.</text>
</comment>
<accession>U2P8Y7</accession>
<comment type="caution">
    <text evidence="8">The sequence shown here is derived from an EMBL/GenBank/DDBJ whole genome shotgun (WGS) entry which is preliminary data.</text>
</comment>
<comment type="catalytic activity">
    <reaction evidence="5">
        <text>N-acetyl-L-glutamate 5-semialdehyde + phosphate + NADP(+) = N-acetyl-L-glutamyl 5-phosphate + NADPH + H(+)</text>
        <dbReference type="Rhea" id="RHEA:21588"/>
        <dbReference type="ChEBI" id="CHEBI:15378"/>
        <dbReference type="ChEBI" id="CHEBI:29123"/>
        <dbReference type="ChEBI" id="CHEBI:43474"/>
        <dbReference type="ChEBI" id="CHEBI:57783"/>
        <dbReference type="ChEBI" id="CHEBI:57936"/>
        <dbReference type="ChEBI" id="CHEBI:58349"/>
        <dbReference type="EC" id="1.2.1.38"/>
    </reaction>
</comment>